<protein>
    <submittedName>
        <fullName evidence="3">SDR family NAD(P)-dependent oxidoreductase</fullName>
        <ecNumber evidence="3">1.1.1.-</ecNumber>
    </submittedName>
</protein>
<dbReference type="PROSITE" id="PS00061">
    <property type="entry name" value="ADH_SHORT"/>
    <property type="match status" value="1"/>
</dbReference>
<evidence type="ECO:0000256" key="1">
    <source>
        <dbReference type="ARBA" id="ARBA00006484"/>
    </source>
</evidence>
<evidence type="ECO:0000313" key="4">
    <source>
        <dbReference type="Proteomes" id="UP001558534"/>
    </source>
</evidence>
<evidence type="ECO:0000256" key="2">
    <source>
        <dbReference type="ARBA" id="ARBA00023002"/>
    </source>
</evidence>
<evidence type="ECO:0000313" key="3">
    <source>
        <dbReference type="EMBL" id="MEX3743698.1"/>
    </source>
</evidence>
<dbReference type="PANTHER" id="PTHR42760">
    <property type="entry name" value="SHORT-CHAIN DEHYDROGENASES/REDUCTASES FAMILY MEMBER"/>
    <property type="match status" value="1"/>
</dbReference>
<organism evidence="3 4">
    <name type="scientific">Lysinibacillus xylanilyticus</name>
    <dbReference type="NCBI Taxonomy" id="582475"/>
    <lineage>
        <taxon>Bacteria</taxon>
        <taxon>Bacillati</taxon>
        <taxon>Bacillota</taxon>
        <taxon>Bacilli</taxon>
        <taxon>Bacillales</taxon>
        <taxon>Bacillaceae</taxon>
        <taxon>Lysinibacillus</taxon>
    </lineage>
</organism>
<dbReference type="GO" id="GO:0016491">
    <property type="term" value="F:oxidoreductase activity"/>
    <property type="evidence" value="ECO:0007669"/>
    <property type="project" value="UniProtKB-KW"/>
</dbReference>
<keyword evidence="4" id="KW-1185">Reference proteome</keyword>
<dbReference type="EMBL" id="JBFRHK010000001">
    <property type="protein sequence ID" value="MEX3743698.1"/>
    <property type="molecule type" value="Genomic_DNA"/>
</dbReference>
<comment type="caution">
    <text evidence="3">The sequence shown here is derived from an EMBL/GenBank/DDBJ whole genome shotgun (WGS) entry which is preliminary data.</text>
</comment>
<dbReference type="EC" id="1.1.1.-" evidence="3"/>
<dbReference type="Gene3D" id="3.40.50.720">
    <property type="entry name" value="NAD(P)-binding Rossmann-like Domain"/>
    <property type="match status" value="1"/>
</dbReference>
<accession>A0ABV3VS66</accession>
<dbReference type="PANTHER" id="PTHR42760:SF133">
    <property type="entry name" value="3-OXOACYL-[ACYL-CARRIER-PROTEIN] REDUCTASE"/>
    <property type="match status" value="1"/>
</dbReference>
<dbReference type="RefSeq" id="WP_368634735.1">
    <property type="nucleotide sequence ID" value="NZ_JBFRHK010000001.1"/>
</dbReference>
<dbReference type="InterPro" id="IPR036291">
    <property type="entry name" value="NAD(P)-bd_dom_sf"/>
</dbReference>
<sequence length="244" mass="26025">MEKEVAIITGAASGIGQAIAIALSERNICTILVDKNPCTETIQQLTGDFFEHNGDINSEAFIDEVITNTIKHFGKIDILVNNAGTCGRSSLETMTLEEWTRDISTNLQSTFLFIQKVVYPHMKEQKYGRIINISSISGMNGGAISEGETVGRSGPAYAASKGGVIALTKWVAKEIGFLHITCNSVAPGATETGITKGVNYEISNQPINRMGQPSEIAAAVAFLASKEASYITGQVLAVDGGLYM</sequence>
<dbReference type="PRINTS" id="PR00081">
    <property type="entry name" value="GDHRDH"/>
</dbReference>
<comment type="similarity">
    <text evidence="1">Belongs to the short-chain dehydrogenases/reductases (SDR) family.</text>
</comment>
<dbReference type="InterPro" id="IPR002347">
    <property type="entry name" value="SDR_fam"/>
</dbReference>
<dbReference type="PRINTS" id="PR00080">
    <property type="entry name" value="SDRFAMILY"/>
</dbReference>
<dbReference type="Pfam" id="PF13561">
    <property type="entry name" value="adh_short_C2"/>
    <property type="match status" value="1"/>
</dbReference>
<gene>
    <name evidence="3" type="ORF">AB1300_00970</name>
</gene>
<dbReference type="Proteomes" id="UP001558534">
    <property type="component" value="Unassembled WGS sequence"/>
</dbReference>
<reference evidence="3 4" key="1">
    <citation type="submission" date="2024-07" db="EMBL/GenBank/DDBJ databases">
        <title>Characterization of a bacterium isolated from hydrolysated instant sea cucumber by whole-genome sequencing and metabolomics.</title>
        <authorList>
            <person name="Luo X."/>
            <person name="Zhang Z."/>
            <person name="Zheng Z."/>
            <person name="Zhang W."/>
            <person name="Ming T."/>
            <person name="Jiao L."/>
            <person name="Su X."/>
            <person name="Kong F."/>
            <person name="Xu J."/>
        </authorList>
    </citation>
    <scope>NUCLEOTIDE SEQUENCE [LARGE SCALE GENOMIC DNA]</scope>
    <source>
        <strain evidence="3 4">XL-2024</strain>
    </source>
</reference>
<keyword evidence="2 3" id="KW-0560">Oxidoreductase</keyword>
<name>A0ABV3VS66_9BACI</name>
<dbReference type="SUPFAM" id="SSF51735">
    <property type="entry name" value="NAD(P)-binding Rossmann-fold domains"/>
    <property type="match status" value="1"/>
</dbReference>
<dbReference type="InterPro" id="IPR020904">
    <property type="entry name" value="Sc_DH/Rdtase_CS"/>
</dbReference>
<proteinExistence type="inferred from homology"/>